<protein>
    <submittedName>
        <fullName evidence="1">Bacillithiol system redox-active protein YtxJ</fullName>
    </submittedName>
</protein>
<dbReference type="RefSeq" id="WP_254152605.1">
    <property type="nucleotide sequence ID" value="NZ_JAHESD010000007.1"/>
</dbReference>
<name>A0ABS5VNP3_9BACT</name>
<evidence type="ECO:0000313" key="1">
    <source>
        <dbReference type="EMBL" id="MBT1702638.1"/>
    </source>
</evidence>
<dbReference type="Pfam" id="PF11009">
    <property type="entry name" value="BrxC"/>
    <property type="match status" value="1"/>
</dbReference>
<evidence type="ECO:0000313" key="2">
    <source>
        <dbReference type="Proteomes" id="UP000772618"/>
    </source>
</evidence>
<gene>
    <name evidence="1" type="primary">ytxJ</name>
    <name evidence="1" type="ORF">KK060_05060</name>
</gene>
<dbReference type="EMBL" id="JAHESD010000007">
    <property type="protein sequence ID" value="MBT1702638.1"/>
    <property type="molecule type" value="Genomic_DNA"/>
</dbReference>
<dbReference type="InterPro" id="IPR022551">
    <property type="entry name" value="BrxC"/>
</dbReference>
<organism evidence="1 2">
    <name type="scientific">Chryseosolibacter indicus</name>
    <dbReference type="NCBI Taxonomy" id="2782351"/>
    <lineage>
        <taxon>Bacteria</taxon>
        <taxon>Pseudomonadati</taxon>
        <taxon>Bacteroidota</taxon>
        <taxon>Cytophagia</taxon>
        <taxon>Cytophagales</taxon>
        <taxon>Chryseotaleaceae</taxon>
        <taxon>Chryseosolibacter</taxon>
    </lineage>
</organism>
<sequence length="116" mass="13647">MNWIELTNPGQLEEIKKMSENTPILIFKHSTRCSTSRMALDRLERNWNQHEMTDIKPFFLDLLSYRQISNLIADQFGIQHESPQVLVISKGQSVLDLSHFEIEYDQIKKKVKEKVS</sequence>
<accession>A0ABS5VNP3</accession>
<dbReference type="InterPro" id="IPR036249">
    <property type="entry name" value="Thioredoxin-like_sf"/>
</dbReference>
<dbReference type="Gene3D" id="3.40.30.10">
    <property type="entry name" value="Glutaredoxin"/>
    <property type="match status" value="1"/>
</dbReference>
<reference evidence="1 2" key="1">
    <citation type="submission" date="2021-05" db="EMBL/GenBank/DDBJ databases">
        <title>A Polyphasic approach of four new species of the genus Ohtaekwangia: Ohtaekwangia histidinii sp. nov., Ohtaekwangia cretensis sp. nov., Ohtaekwangia indiensis sp. nov., Ohtaekwangia reichenbachii sp. nov. from diverse environment.</title>
        <authorList>
            <person name="Octaviana S."/>
        </authorList>
    </citation>
    <scope>NUCLEOTIDE SEQUENCE [LARGE SCALE GENOMIC DNA]</scope>
    <source>
        <strain evidence="1 2">PWU20</strain>
    </source>
</reference>
<proteinExistence type="predicted"/>
<dbReference type="SUPFAM" id="SSF52833">
    <property type="entry name" value="Thioredoxin-like"/>
    <property type="match status" value="1"/>
</dbReference>
<comment type="caution">
    <text evidence="1">The sequence shown here is derived from an EMBL/GenBank/DDBJ whole genome shotgun (WGS) entry which is preliminary data.</text>
</comment>
<dbReference type="NCBIfam" id="TIGR04019">
    <property type="entry name" value="B_thiol_YtxJ"/>
    <property type="match status" value="1"/>
</dbReference>
<dbReference type="Proteomes" id="UP000772618">
    <property type="component" value="Unassembled WGS sequence"/>
</dbReference>
<keyword evidence="2" id="KW-1185">Reference proteome</keyword>